<dbReference type="EMBL" id="GBRH01260400">
    <property type="protein sequence ID" value="JAD37495.1"/>
    <property type="molecule type" value="Transcribed_RNA"/>
</dbReference>
<organism evidence="1">
    <name type="scientific">Arundo donax</name>
    <name type="common">Giant reed</name>
    <name type="synonym">Donax arundinaceus</name>
    <dbReference type="NCBI Taxonomy" id="35708"/>
    <lineage>
        <taxon>Eukaryota</taxon>
        <taxon>Viridiplantae</taxon>
        <taxon>Streptophyta</taxon>
        <taxon>Embryophyta</taxon>
        <taxon>Tracheophyta</taxon>
        <taxon>Spermatophyta</taxon>
        <taxon>Magnoliopsida</taxon>
        <taxon>Liliopsida</taxon>
        <taxon>Poales</taxon>
        <taxon>Poaceae</taxon>
        <taxon>PACMAD clade</taxon>
        <taxon>Arundinoideae</taxon>
        <taxon>Arundineae</taxon>
        <taxon>Arundo</taxon>
    </lineage>
</organism>
<sequence length="30" mass="3604">MSPRYNYGIFHVVNTNKHLFSKKIVKLYCC</sequence>
<evidence type="ECO:0000313" key="1">
    <source>
        <dbReference type="EMBL" id="JAD37495.1"/>
    </source>
</evidence>
<dbReference type="AlphaFoldDB" id="A0A0A8ZL66"/>
<reference evidence="1" key="2">
    <citation type="journal article" date="2015" name="Data Brief">
        <title>Shoot transcriptome of the giant reed, Arundo donax.</title>
        <authorList>
            <person name="Barrero R.A."/>
            <person name="Guerrero F.D."/>
            <person name="Moolhuijzen P."/>
            <person name="Goolsby J.A."/>
            <person name="Tidwell J."/>
            <person name="Bellgard S.E."/>
            <person name="Bellgard M.I."/>
        </authorList>
    </citation>
    <scope>NUCLEOTIDE SEQUENCE</scope>
    <source>
        <tissue evidence="1">Shoot tissue taken approximately 20 cm above the soil surface</tissue>
    </source>
</reference>
<name>A0A0A8ZL66_ARUDO</name>
<protein>
    <submittedName>
        <fullName evidence="1">Uncharacterized protein</fullName>
    </submittedName>
</protein>
<proteinExistence type="predicted"/>
<reference evidence="1" key="1">
    <citation type="submission" date="2014-09" db="EMBL/GenBank/DDBJ databases">
        <authorList>
            <person name="Magalhaes I.L.F."/>
            <person name="Oliveira U."/>
            <person name="Santos F.R."/>
            <person name="Vidigal T.H.D.A."/>
            <person name="Brescovit A.D."/>
            <person name="Santos A.J."/>
        </authorList>
    </citation>
    <scope>NUCLEOTIDE SEQUENCE</scope>
    <source>
        <tissue evidence="1">Shoot tissue taken approximately 20 cm above the soil surface</tissue>
    </source>
</reference>
<accession>A0A0A8ZL66</accession>